<keyword evidence="4 8" id="KW-0116">cAMP-binding</keyword>
<comment type="caution">
    <text evidence="11">The sequence shown here is derived from an EMBL/GenBank/DDBJ whole genome shotgun (WGS) entry which is preliminary data.</text>
</comment>
<evidence type="ECO:0000256" key="8">
    <source>
        <dbReference type="PIRSR" id="PIRSR000548-1"/>
    </source>
</evidence>
<name>A0ABD3HJZ4_9MARC</name>
<dbReference type="InterPro" id="IPR014710">
    <property type="entry name" value="RmlC-like_jellyroll"/>
</dbReference>
<gene>
    <name evidence="11" type="ORF">R1sor_016710</name>
</gene>
<reference evidence="11 12" key="1">
    <citation type="submission" date="2024-09" db="EMBL/GenBank/DDBJ databases">
        <title>Chromosome-scale assembly of Riccia sorocarpa.</title>
        <authorList>
            <person name="Paukszto L."/>
        </authorList>
    </citation>
    <scope>NUCLEOTIDE SEQUENCE [LARGE SCALE GENOMIC DNA]</scope>
    <source>
        <strain evidence="11">LP-2024</strain>
        <tissue evidence="11">Aerial parts of the thallus</tissue>
    </source>
</reference>
<dbReference type="SMART" id="SM00100">
    <property type="entry name" value="cNMP"/>
    <property type="match status" value="2"/>
</dbReference>
<dbReference type="InterPro" id="IPR018490">
    <property type="entry name" value="cNMP-bd_dom_sf"/>
</dbReference>
<dbReference type="PROSITE" id="PS00888">
    <property type="entry name" value="CNMP_BINDING_1"/>
    <property type="match status" value="1"/>
</dbReference>
<dbReference type="CDD" id="cd00038">
    <property type="entry name" value="CAP_ED"/>
    <property type="match status" value="2"/>
</dbReference>
<comment type="similarity">
    <text evidence="1">Belongs to the cAMP-dependent kinase regulatory chain family.</text>
</comment>
<dbReference type="Proteomes" id="UP001633002">
    <property type="component" value="Unassembled WGS sequence"/>
</dbReference>
<proteinExistence type="inferred from homology"/>
<dbReference type="AlphaFoldDB" id="A0ABD3HJZ4"/>
<evidence type="ECO:0000256" key="6">
    <source>
        <dbReference type="ARBA" id="ARBA00022741"/>
    </source>
</evidence>
<dbReference type="PROSITE" id="PS50042">
    <property type="entry name" value="CNMP_BINDING_3"/>
    <property type="match status" value="2"/>
</dbReference>
<evidence type="ECO:0000256" key="7">
    <source>
        <dbReference type="ARBA" id="ARBA00023149"/>
    </source>
</evidence>
<feature type="domain" description="Cyclic nucleotide-binding" evidence="10">
    <location>
        <begin position="214"/>
        <end position="329"/>
    </location>
</feature>
<dbReference type="FunFam" id="2.60.120.10:FF:000039">
    <property type="entry name" value="cAMP-dependent protein kinase regulatory subunit"/>
    <property type="match status" value="1"/>
</dbReference>
<dbReference type="Pfam" id="PF00027">
    <property type="entry name" value="cNMP_binding"/>
    <property type="match status" value="2"/>
</dbReference>
<dbReference type="InterPro" id="IPR018488">
    <property type="entry name" value="cNMP-bd_CS"/>
</dbReference>
<dbReference type="InterPro" id="IPR012198">
    <property type="entry name" value="cAMP_dep_PK_reg_su"/>
</dbReference>
<evidence type="ECO:0000256" key="4">
    <source>
        <dbReference type="ARBA" id="ARBA00022566"/>
    </source>
</evidence>
<organism evidence="11 12">
    <name type="scientific">Riccia sorocarpa</name>
    <dbReference type="NCBI Taxonomy" id="122646"/>
    <lineage>
        <taxon>Eukaryota</taxon>
        <taxon>Viridiplantae</taxon>
        <taxon>Streptophyta</taxon>
        <taxon>Embryophyta</taxon>
        <taxon>Marchantiophyta</taxon>
        <taxon>Marchantiopsida</taxon>
        <taxon>Marchantiidae</taxon>
        <taxon>Marchantiales</taxon>
        <taxon>Ricciaceae</taxon>
        <taxon>Riccia</taxon>
    </lineage>
</organism>
<keyword evidence="5" id="KW-0677">Repeat</keyword>
<feature type="region of interest" description="Disordered" evidence="9">
    <location>
        <begin position="330"/>
        <end position="351"/>
    </location>
</feature>
<feature type="compositionally biased region" description="Basic and acidic residues" evidence="9">
    <location>
        <begin position="35"/>
        <end position="46"/>
    </location>
</feature>
<keyword evidence="12" id="KW-1185">Reference proteome</keyword>
<dbReference type="PANTHER" id="PTHR11635:SF152">
    <property type="entry name" value="CAMP-DEPENDENT PROTEIN KINASE TYPE I REGULATORY SUBUNIT-RELATED"/>
    <property type="match status" value="1"/>
</dbReference>
<evidence type="ECO:0000256" key="5">
    <source>
        <dbReference type="ARBA" id="ARBA00022737"/>
    </source>
</evidence>
<keyword evidence="6 8" id="KW-0547">Nucleotide-binding</keyword>
<keyword evidence="7 8" id="KW-0114">cAMP</keyword>
<dbReference type="FunFam" id="2.60.120.10:FF:000006">
    <property type="entry name" value="cAMP-dependent protein kinase type I-alpha regulatory subunit"/>
    <property type="match status" value="1"/>
</dbReference>
<dbReference type="GO" id="GO:0030552">
    <property type="term" value="F:cAMP binding"/>
    <property type="evidence" value="ECO:0007669"/>
    <property type="project" value="UniProtKB-KW"/>
</dbReference>
<evidence type="ECO:0000256" key="3">
    <source>
        <dbReference type="ARBA" id="ARBA00022553"/>
    </source>
</evidence>
<evidence type="ECO:0000256" key="9">
    <source>
        <dbReference type="SAM" id="MobiDB-lite"/>
    </source>
</evidence>
<feature type="binding site" evidence="8">
    <location>
        <position position="288"/>
    </location>
    <ligand>
        <name>3',5'-cyclic AMP</name>
        <dbReference type="ChEBI" id="CHEBI:58165"/>
        <label>2</label>
    </ligand>
</feature>
<dbReference type="PROSITE" id="PS00889">
    <property type="entry name" value="CNMP_BINDING_2"/>
    <property type="match status" value="2"/>
</dbReference>
<feature type="binding site" evidence="8">
    <location>
        <position position="170"/>
    </location>
    <ligand>
        <name>3',5'-cyclic AMP</name>
        <dbReference type="ChEBI" id="CHEBI:58165"/>
        <label>1</label>
    </ligand>
</feature>
<dbReference type="Gene3D" id="2.60.120.10">
    <property type="entry name" value="Jelly Rolls"/>
    <property type="match status" value="2"/>
</dbReference>
<dbReference type="PANTHER" id="PTHR11635">
    <property type="entry name" value="CAMP-DEPENDENT PROTEIN KINASE REGULATORY CHAIN"/>
    <property type="match status" value="1"/>
</dbReference>
<evidence type="ECO:0000259" key="10">
    <source>
        <dbReference type="PROSITE" id="PS50042"/>
    </source>
</evidence>
<dbReference type="InterPro" id="IPR000595">
    <property type="entry name" value="cNMP-bd_dom"/>
</dbReference>
<dbReference type="PIRSF" id="PIRSF000548">
    <property type="entry name" value="PK_regulatory"/>
    <property type="match status" value="1"/>
</dbReference>
<dbReference type="InterPro" id="IPR050503">
    <property type="entry name" value="cAMP-dep_PK_reg_su-like"/>
</dbReference>
<evidence type="ECO:0000313" key="12">
    <source>
        <dbReference type="Proteomes" id="UP001633002"/>
    </source>
</evidence>
<evidence type="ECO:0000313" key="11">
    <source>
        <dbReference type="EMBL" id="KAL3690401.1"/>
    </source>
</evidence>
<dbReference type="GO" id="GO:0033554">
    <property type="term" value="P:cellular response to stress"/>
    <property type="evidence" value="ECO:0007669"/>
    <property type="project" value="UniProtKB-ARBA"/>
</dbReference>
<feature type="binding site" evidence="8">
    <location>
        <position position="279"/>
    </location>
    <ligand>
        <name>3',5'-cyclic AMP</name>
        <dbReference type="ChEBI" id="CHEBI:58165"/>
        <label>2</label>
    </ligand>
</feature>
<feature type="region of interest" description="Disordered" evidence="9">
    <location>
        <begin position="27"/>
        <end position="47"/>
    </location>
</feature>
<protein>
    <recommendedName>
        <fullName evidence="2">cAMP-dependent protein kinase regulatory subunit</fullName>
    </recommendedName>
</protein>
<feature type="binding site" evidence="8">
    <location>
        <position position="161"/>
    </location>
    <ligand>
        <name>3',5'-cyclic AMP</name>
        <dbReference type="ChEBI" id="CHEBI:58165"/>
        <label>1</label>
    </ligand>
</feature>
<dbReference type="PRINTS" id="PR00103">
    <property type="entry name" value="CAMPKINASE"/>
</dbReference>
<dbReference type="EMBL" id="JBJQOH010000004">
    <property type="protein sequence ID" value="KAL3690401.1"/>
    <property type="molecule type" value="Genomic_DNA"/>
</dbReference>
<sequence length="351" mass="39461">MSGGRDLAIGAADRKLKAKAKSISMPRANITLNHGGKDQKQRERSKTLSFRRTGVSAEVFTGKEKFEKKVVEKNEDTKMRIRSILWKNCLFQHLDTEQLETIVDAVEEVHFNEGDVIITQGESGDNFYIIEMGAAEAWISKPGSKRLEKVKQYSSGESFGELALLHNAPRAATVKASTDCVLWAVDRSTFRAIMMSTTQHKRETYENFLKDVPLLKTLNNYERATIADVLEPEYFDPQQNIIVEGGKGDKFYLIEEGEAEARTQGKVVMQYKRGDYFGELALLNDAPRAATVTTLTRCKVVSVNRDLFKRLLGRLEDILQRKKEDYEKMNAETAVSPANAPFSPPKAEAAV</sequence>
<evidence type="ECO:0000256" key="1">
    <source>
        <dbReference type="ARBA" id="ARBA00005753"/>
    </source>
</evidence>
<accession>A0ABD3HJZ4</accession>
<keyword evidence="3" id="KW-0597">Phosphoprotein</keyword>
<dbReference type="SUPFAM" id="SSF51206">
    <property type="entry name" value="cAMP-binding domain-like"/>
    <property type="match status" value="2"/>
</dbReference>
<feature type="domain" description="Cyclic nucleotide-binding" evidence="10">
    <location>
        <begin position="90"/>
        <end position="211"/>
    </location>
</feature>
<evidence type="ECO:0000256" key="2">
    <source>
        <dbReference type="ARBA" id="ARBA00020355"/>
    </source>
</evidence>